<protein>
    <submittedName>
        <fullName evidence="3">Uncharacterized protein</fullName>
    </submittedName>
</protein>
<accession>A0AAV7LNQ4</accession>
<evidence type="ECO:0000256" key="1">
    <source>
        <dbReference type="SAM" id="Coils"/>
    </source>
</evidence>
<keyword evidence="2" id="KW-0732">Signal</keyword>
<evidence type="ECO:0000313" key="3">
    <source>
        <dbReference type="EMBL" id="KAJ1089075.1"/>
    </source>
</evidence>
<dbReference type="AlphaFoldDB" id="A0AAV7LNQ4"/>
<reference evidence="3" key="1">
    <citation type="journal article" date="2022" name="bioRxiv">
        <title>Sequencing and chromosome-scale assembly of the giantPleurodeles waltlgenome.</title>
        <authorList>
            <person name="Brown T."/>
            <person name="Elewa A."/>
            <person name="Iarovenko S."/>
            <person name="Subramanian E."/>
            <person name="Araus A.J."/>
            <person name="Petzold A."/>
            <person name="Susuki M."/>
            <person name="Suzuki K.-i.T."/>
            <person name="Hayashi T."/>
            <person name="Toyoda A."/>
            <person name="Oliveira C."/>
            <person name="Osipova E."/>
            <person name="Leigh N.D."/>
            <person name="Simon A."/>
            <person name="Yun M.H."/>
        </authorList>
    </citation>
    <scope>NUCLEOTIDE SEQUENCE</scope>
    <source>
        <strain evidence="3">20211129_DDA</strain>
        <tissue evidence="3">Liver</tissue>
    </source>
</reference>
<keyword evidence="4" id="KW-1185">Reference proteome</keyword>
<feature type="coiled-coil region" evidence="1">
    <location>
        <begin position="47"/>
        <end position="74"/>
    </location>
</feature>
<proteinExistence type="predicted"/>
<evidence type="ECO:0000313" key="4">
    <source>
        <dbReference type="Proteomes" id="UP001066276"/>
    </source>
</evidence>
<sequence>MTGVRSCALLMTKSSVFTLILTPTVFEERPAEKDLRLWLPTLTMEERKAEAAAAMTLEDKKAEAERDLEEQRLALE</sequence>
<feature type="signal peptide" evidence="2">
    <location>
        <begin position="1"/>
        <end position="18"/>
    </location>
</feature>
<evidence type="ECO:0000256" key="2">
    <source>
        <dbReference type="SAM" id="SignalP"/>
    </source>
</evidence>
<comment type="caution">
    <text evidence="3">The sequence shown here is derived from an EMBL/GenBank/DDBJ whole genome shotgun (WGS) entry which is preliminary data.</text>
</comment>
<dbReference type="Proteomes" id="UP001066276">
    <property type="component" value="Chromosome 11"/>
</dbReference>
<dbReference type="EMBL" id="JANPWB010000015">
    <property type="protein sequence ID" value="KAJ1089075.1"/>
    <property type="molecule type" value="Genomic_DNA"/>
</dbReference>
<organism evidence="3 4">
    <name type="scientific">Pleurodeles waltl</name>
    <name type="common">Iberian ribbed newt</name>
    <dbReference type="NCBI Taxonomy" id="8319"/>
    <lineage>
        <taxon>Eukaryota</taxon>
        <taxon>Metazoa</taxon>
        <taxon>Chordata</taxon>
        <taxon>Craniata</taxon>
        <taxon>Vertebrata</taxon>
        <taxon>Euteleostomi</taxon>
        <taxon>Amphibia</taxon>
        <taxon>Batrachia</taxon>
        <taxon>Caudata</taxon>
        <taxon>Salamandroidea</taxon>
        <taxon>Salamandridae</taxon>
        <taxon>Pleurodelinae</taxon>
        <taxon>Pleurodeles</taxon>
    </lineage>
</organism>
<name>A0AAV7LNQ4_PLEWA</name>
<keyword evidence="1" id="KW-0175">Coiled coil</keyword>
<gene>
    <name evidence="3" type="ORF">NDU88_002228</name>
</gene>
<feature type="chain" id="PRO_5043462478" evidence="2">
    <location>
        <begin position="19"/>
        <end position="76"/>
    </location>
</feature>